<proteinExistence type="predicted"/>
<sequence length="58" mass="6844">KVFALSQIAKNYIEIDQNDKALKILDQAFEIVEKIESDYYKAWVLREIAINYAKIIRP</sequence>
<dbReference type="Gene3D" id="1.25.40.10">
    <property type="entry name" value="Tetratricopeptide repeat domain"/>
    <property type="match status" value="1"/>
</dbReference>
<dbReference type="AlphaFoldDB" id="X1R7R5"/>
<comment type="caution">
    <text evidence="1">The sequence shown here is derived from an EMBL/GenBank/DDBJ whole genome shotgun (WGS) entry which is preliminary data.</text>
</comment>
<evidence type="ECO:0000313" key="1">
    <source>
        <dbReference type="EMBL" id="GAI51654.1"/>
    </source>
</evidence>
<feature type="non-terminal residue" evidence="1">
    <location>
        <position position="1"/>
    </location>
</feature>
<accession>X1R7R5</accession>
<evidence type="ECO:0008006" key="2">
    <source>
        <dbReference type="Google" id="ProtNLM"/>
    </source>
</evidence>
<reference evidence="1" key="1">
    <citation type="journal article" date="2014" name="Front. Microbiol.">
        <title>High frequency of phylogenetically diverse reductive dehalogenase-homologous genes in deep subseafloor sedimentary metagenomes.</title>
        <authorList>
            <person name="Kawai M."/>
            <person name="Futagami T."/>
            <person name="Toyoda A."/>
            <person name="Takaki Y."/>
            <person name="Nishi S."/>
            <person name="Hori S."/>
            <person name="Arai W."/>
            <person name="Tsubouchi T."/>
            <person name="Morono Y."/>
            <person name="Uchiyama I."/>
            <person name="Ito T."/>
            <person name="Fujiyama A."/>
            <person name="Inagaki F."/>
            <person name="Takami H."/>
        </authorList>
    </citation>
    <scope>NUCLEOTIDE SEQUENCE</scope>
    <source>
        <strain evidence="1">Expedition CK06-06</strain>
    </source>
</reference>
<dbReference type="EMBL" id="BARV01038858">
    <property type="protein sequence ID" value="GAI51654.1"/>
    <property type="molecule type" value="Genomic_DNA"/>
</dbReference>
<dbReference type="InterPro" id="IPR011990">
    <property type="entry name" value="TPR-like_helical_dom_sf"/>
</dbReference>
<dbReference type="SUPFAM" id="SSF48452">
    <property type="entry name" value="TPR-like"/>
    <property type="match status" value="1"/>
</dbReference>
<protein>
    <recommendedName>
        <fullName evidence="2">MalT-like TPR region domain-containing protein</fullName>
    </recommendedName>
</protein>
<name>X1R7R5_9ZZZZ</name>
<organism evidence="1">
    <name type="scientific">marine sediment metagenome</name>
    <dbReference type="NCBI Taxonomy" id="412755"/>
    <lineage>
        <taxon>unclassified sequences</taxon>
        <taxon>metagenomes</taxon>
        <taxon>ecological metagenomes</taxon>
    </lineage>
</organism>
<gene>
    <name evidence="1" type="ORF">S06H3_59737</name>
</gene>